<reference evidence="2" key="2">
    <citation type="submission" date="2025-09" db="UniProtKB">
        <authorList>
            <consortium name="Ensembl"/>
        </authorList>
    </citation>
    <scope>IDENTIFICATION</scope>
</reference>
<protein>
    <recommendedName>
        <fullName evidence="1">C-type lectin domain-containing protein</fullName>
    </recommendedName>
</protein>
<dbReference type="AlphaFoldDB" id="A0A3Q3F1F3"/>
<dbReference type="SUPFAM" id="SSF56436">
    <property type="entry name" value="C-type lectin-like"/>
    <property type="match status" value="1"/>
</dbReference>
<dbReference type="InterPro" id="IPR001304">
    <property type="entry name" value="C-type_lectin-like"/>
</dbReference>
<dbReference type="Proteomes" id="UP000264800">
    <property type="component" value="Unplaced"/>
</dbReference>
<dbReference type="PANTHER" id="PTHR45784:SF5">
    <property type="entry name" value="C-TYPE LECTIN DOMAIN FAMILY 20 MEMBER A-RELATED"/>
    <property type="match status" value="1"/>
</dbReference>
<sequence>MFFPHGRFHFHFTLRSQRPGSWRVLFSVLAVPRTDNIFLLVSFYIPPSVVCHGLAAGQVTSRYFFFQRPMIWLEAQRFCQSHYVDLAVLSTEEEYFNLLDAIPATNSFWLGLQRQGFSRAWKWVSGEELSYKHWFKMNNEGLCASLEAMLATEEKLLGRLCDELHMIVCQGKNSYLF</sequence>
<feature type="domain" description="C-type lectin" evidence="1">
    <location>
        <begin position="63"/>
        <end position="170"/>
    </location>
</feature>
<evidence type="ECO:0000259" key="1">
    <source>
        <dbReference type="PROSITE" id="PS50041"/>
    </source>
</evidence>
<dbReference type="Gene3D" id="3.10.100.10">
    <property type="entry name" value="Mannose-Binding Protein A, subunit A"/>
    <property type="match status" value="1"/>
</dbReference>
<evidence type="ECO:0000313" key="2">
    <source>
        <dbReference type="Ensembl" id="ENSKMAP00000007512.1"/>
    </source>
</evidence>
<dbReference type="GeneTree" id="ENSGT00940000177186"/>
<organism evidence="2 3">
    <name type="scientific">Kryptolebias marmoratus</name>
    <name type="common">Mangrove killifish</name>
    <name type="synonym">Rivulus marmoratus</name>
    <dbReference type="NCBI Taxonomy" id="37003"/>
    <lineage>
        <taxon>Eukaryota</taxon>
        <taxon>Metazoa</taxon>
        <taxon>Chordata</taxon>
        <taxon>Craniata</taxon>
        <taxon>Vertebrata</taxon>
        <taxon>Euteleostomi</taxon>
        <taxon>Actinopterygii</taxon>
        <taxon>Neopterygii</taxon>
        <taxon>Teleostei</taxon>
        <taxon>Neoteleostei</taxon>
        <taxon>Acanthomorphata</taxon>
        <taxon>Ovalentaria</taxon>
        <taxon>Atherinomorphae</taxon>
        <taxon>Cyprinodontiformes</taxon>
        <taxon>Rivulidae</taxon>
        <taxon>Kryptolebias</taxon>
    </lineage>
</organism>
<evidence type="ECO:0000313" key="3">
    <source>
        <dbReference type="Proteomes" id="UP000264800"/>
    </source>
</evidence>
<dbReference type="InterPro" id="IPR016186">
    <property type="entry name" value="C-type_lectin-like/link_sf"/>
</dbReference>
<dbReference type="PROSITE" id="PS50041">
    <property type="entry name" value="C_TYPE_LECTIN_2"/>
    <property type="match status" value="1"/>
</dbReference>
<reference evidence="2" key="1">
    <citation type="submission" date="2025-08" db="UniProtKB">
        <authorList>
            <consortium name="Ensembl"/>
        </authorList>
    </citation>
    <scope>IDENTIFICATION</scope>
</reference>
<dbReference type="Ensembl" id="ENSKMAT00000007632.1">
    <property type="protein sequence ID" value="ENSKMAP00000007512.1"/>
    <property type="gene ID" value="ENSKMAG00000005663.1"/>
</dbReference>
<dbReference type="PANTHER" id="PTHR45784">
    <property type="entry name" value="C-TYPE LECTIN DOMAIN FAMILY 20 MEMBER A-RELATED"/>
    <property type="match status" value="1"/>
</dbReference>
<keyword evidence="3" id="KW-1185">Reference proteome</keyword>
<dbReference type="SMART" id="SM00034">
    <property type="entry name" value="CLECT"/>
    <property type="match status" value="1"/>
</dbReference>
<proteinExistence type="predicted"/>
<name>A0A3Q3F1F3_KRYMA</name>
<dbReference type="Pfam" id="PF00059">
    <property type="entry name" value="Lectin_C"/>
    <property type="match status" value="1"/>
</dbReference>
<dbReference type="InterPro" id="IPR016187">
    <property type="entry name" value="CTDL_fold"/>
</dbReference>
<dbReference type="OMA" id="RRNNEGC"/>
<accession>A0A3Q3F1F3</accession>